<dbReference type="EMBL" id="FZQP02006820">
    <property type="protein sequence ID" value="VVD03990.1"/>
    <property type="molecule type" value="Genomic_DNA"/>
</dbReference>
<proteinExistence type="predicted"/>
<name>A0A5E4R2H1_9NEOP</name>
<feature type="transmembrane region" description="Helical" evidence="1">
    <location>
        <begin position="16"/>
        <end position="39"/>
    </location>
</feature>
<reference evidence="2 3" key="1">
    <citation type="submission" date="2017-07" db="EMBL/GenBank/DDBJ databases">
        <authorList>
            <person name="Talla V."/>
            <person name="Backstrom N."/>
        </authorList>
    </citation>
    <scope>NUCLEOTIDE SEQUENCE [LARGE SCALE GENOMIC DNA]</scope>
</reference>
<dbReference type="AlphaFoldDB" id="A0A5E4R2H1"/>
<evidence type="ECO:0000313" key="2">
    <source>
        <dbReference type="EMBL" id="VVD03990.1"/>
    </source>
</evidence>
<gene>
    <name evidence="2" type="ORF">LSINAPIS_LOCUS13864</name>
</gene>
<keyword evidence="1" id="KW-0812">Transmembrane</keyword>
<keyword evidence="3" id="KW-1185">Reference proteome</keyword>
<sequence>MGRNSVGVEANGELRILLVVTVIIGLLLMLSLLMCYACVLKRLCCGTPRERKCLLKERLTEIWRVAKYMISQQKK</sequence>
<evidence type="ECO:0000313" key="3">
    <source>
        <dbReference type="Proteomes" id="UP000324832"/>
    </source>
</evidence>
<protein>
    <submittedName>
        <fullName evidence="2">Uncharacterized protein</fullName>
    </submittedName>
</protein>
<organism evidence="2 3">
    <name type="scientific">Leptidea sinapis</name>
    <dbReference type="NCBI Taxonomy" id="189913"/>
    <lineage>
        <taxon>Eukaryota</taxon>
        <taxon>Metazoa</taxon>
        <taxon>Ecdysozoa</taxon>
        <taxon>Arthropoda</taxon>
        <taxon>Hexapoda</taxon>
        <taxon>Insecta</taxon>
        <taxon>Pterygota</taxon>
        <taxon>Neoptera</taxon>
        <taxon>Endopterygota</taxon>
        <taxon>Lepidoptera</taxon>
        <taxon>Glossata</taxon>
        <taxon>Ditrysia</taxon>
        <taxon>Papilionoidea</taxon>
        <taxon>Pieridae</taxon>
        <taxon>Dismorphiinae</taxon>
        <taxon>Leptidea</taxon>
    </lineage>
</organism>
<evidence type="ECO:0000256" key="1">
    <source>
        <dbReference type="SAM" id="Phobius"/>
    </source>
</evidence>
<keyword evidence="1" id="KW-1133">Transmembrane helix</keyword>
<keyword evidence="1" id="KW-0472">Membrane</keyword>
<accession>A0A5E4R2H1</accession>
<dbReference type="Proteomes" id="UP000324832">
    <property type="component" value="Unassembled WGS sequence"/>
</dbReference>